<evidence type="ECO:0000313" key="3">
    <source>
        <dbReference type="Proteomes" id="UP000050425"/>
    </source>
</evidence>
<dbReference type="PANTHER" id="PTHR13136:SF11">
    <property type="entry name" value="TESTIS-EXPRESSED PROTEIN 30"/>
    <property type="match status" value="1"/>
</dbReference>
<dbReference type="AlphaFoldDB" id="A0A0P9JEH6"/>
<dbReference type="SUPFAM" id="SSF53474">
    <property type="entry name" value="alpha/beta-Hydrolases"/>
    <property type="match status" value="1"/>
</dbReference>
<sequence length="333" mass="36898">MIVVLIADFHDSGVYRRRYRARAMHRWKWHRSTPKRRGQEQTGKLTSVNGCSRRLLASLALKEECGKSQHLPARFVPDVRWVMQLLAQLLIVVGQCRTHQNEASMSTGLQPGIGAEQWLQLTRERGWLWTPGHSLATLPPATLLLAHGAGAPMDSEFMNSMAMHLAAQGIGVLRFEFPYMAQRREGGSKRPPNPQAQLLACWREVYAQVRPLVAGRLAVGGKSMGGRMASLIADELQVDALVCLGYPFYAVGKPEKPRVAHLAELKTPALIVQGERDALGNRESVAGYTLSSAIELHWLPTANHDLKPLKVASISHDQCLVESAQVIARFLRA</sequence>
<dbReference type="InterPro" id="IPR026555">
    <property type="entry name" value="NSL3/Tex30"/>
</dbReference>
<dbReference type="Proteomes" id="UP000050425">
    <property type="component" value="Unassembled WGS sequence"/>
</dbReference>
<dbReference type="PATRIC" id="fig|251702.3.peg.4777"/>
<reference evidence="2 3" key="1">
    <citation type="submission" date="2015-09" db="EMBL/GenBank/DDBJ databases">
        <title>Genome announcement of multiple Pseudomonas syringae strains.</title>
        <authorList>
            <person name="Thakur S."/>
            <person name="Wang P.W."/>
            <person name="Gong Y."/>
            <person name="Weir B.S."/>
            <person name="Guttman D.S."/>
        </authorList>
    </citation>
    <scope>NUCLEOTIDE SEQUENCE [LARGE SCALE GENOMIC DNA]</scope>
    <source>
        <strain evidence="2 3">ICMP4303</strain>
    </source>
</reference>
<proteinExistence type="predicted"/>
<evidence type="ECO:0000259" key="1">
    <source>
        <dbReference type="Pfam" id="PF20408"/>
    </source>
</evidence>
<accession>A0A0P9JEH6</accession>
<protein>
    <recommendedName>
        <fullName evidence="1">KANL3/Tex30 alpha/beta hydrolase-like domain-containing protein</fullName>
    </recommendedName>
</protein>
<name>A0A0P9JEH6_9PSED</name>
<organism evidence="2 3">
    <name type="scientific">Pseudomonas syringae pv. antirrhini</name>
    <dbReference type="NCBI Taxonomy" id="251702"/>
    <lineage>
        <taxon>Bacteria</taxon>
        <taxon>Pseudomonadati</taxon>
        <taxon>Pseudomonadota</taxon>
        <taxon>Gammaproteobacteria</taxon>
        <taxon>Pseudomonadales</taxon>
        <taxon>Pseudomonadaceae</taxon>
        <taxon>Pseudomonas</taxon>
    </lineage>
</organism>
<dbReference type="Pfam" id="PF20408">
    <property type="entry name" value="Abhydrolase_11"/>
    <property type="match status" value="1"/>
</dbReference>
<dbReference type="PANTHER" id="PTHR13136">
    <property type="entry name" value="TESTIS DEVELOPMENT PROTEIN PRTD"/>
    <property type="match status" value="1"/>
</dbReference>
<comment type="caution">
    <text evidence="2">The sequence shown here is derived from an EMBL/GenBank/DDBJ whole genome shotgun (WGS) entry which is preliminary data.</text>
</comment>
<feature type="domain" description="KANL3/Tex30 alpha/beta hydrolase-like" evidence="1">
    <location>
        <begin position="141"/>
        <end position="331"/>
    </location>
</feature>
<gene>
    <name evidence="2" type="ORF">ALO88_05391</name>
</gene>
<dbReference type="EMBL" id="LJPT01000147">
    <property type="protein sequence ID" value="KPW45208.1"/>
    <property type="molecule type" value="Genomic_DNA"/>
</dbReference>
<dbReference type="InterPro" id="IPR046879">
    <property type="entry name" value="KANL3/Tex30_Abhydrolase"/>
</dbReference>
<dbReference type="InterPro" id="IPR029058">
    <property type="entry name" value="AB_hydrolase_fold"/>
</dbReference>
<evidence type="ECO:0000313" key="2">
    <source>
        <dbReference type="EMBL" id="KPW45208.1"/>
    </source>
</evidence>
<dbReference type="Gene3D" id="3.40.50.1820">
    <property type="entry name" value="alpha/beta hydrolase"/>
    <property type="match status" value="1"/>
</dbReference>